<dbReference type="EMBL" id="VXIV02003340">
    <property type="protein sequence ID" value="KAF6018096.1"/>
    <property type="molecule type" value="Genomic_DNA"/>
</dbReference>
<proteinExistence type="predicted"/>
<dbReference type="AlphaFoldDB" id="A0A7J7IX41"/>
<keyword evidence="3" id="KW-1185">Reference proteome</keyword>
<name>A0A7J7IX41_BUGNE</name>
<sequence>MRRHEAKKAELAKKEKDALRTLRNHSKLQSILAQLKDVQENMVDDVSLKLSSPEVGVHSPTCNFMVTEKEPDFDGQETIDYGGREKTKDWSDPGNQ</sequence>
<feature type="region of interest" description="Disordered" evidence="1">
    <location>
        <begin position="70"/>
        <end position="96"/>
    </location>
</feature>
<organism evidence="2 3">
    <name type="scientific">Bugula neritina</name>
    <name type="common">Brown bryozoan</name>
    <name type="synonym">Sertularia neritina</name>
    <dbReference type="NCBI Taxonomy" id="10212"/>
    <lineage>
        <taxon>Eukaryota</taxon>
        <taxon>Metazoa</taxon>
        <taxon>Spiralia</taxon>
        <taxon>Lophotrochozoa</taxon>
        <taxon>Bryozoa</taxon>
        <taxon>Gymnolaemata</taxon>
        <taxon>Cheilostomatida</taxon>
        <taxon>Flustrina</taxon>
        <taxon>Buguloidea</taxon>
        <taxon>Bugulidae</taxon>
        <taxon>Bugula</taxon>
    </lineage>
</organism>
<evidence type="ECO:0000256" key="1">
    <source>
        <dbReference type="SAM" id="MobiDB-lite"/>
    </source>
</evidence>
<protein>
    <submittedName>
        <fullName evidence="2">Uncharacterized protein</fullName>
    </submittedName>
</protein>
<evidence type="ECO:0000313" key="3">
    <source>
        <dbReference type="Proteomes" id="UP000593567"/>
    </source>
</evidence>
<comment type="caution">
    <text evidence="2">The sequence shown here is derived from an EMBL/GenBank/DDBJ whole genome shotgun (WGS) entry which is preliminary data.</text>
</comment>
<gene>
    <name evidence="2" type="ORF">EB796_023600</name>
</gene>
<dbReference type="Proteomes" id="UP000593567">
    <property type="component" value="Unassembled WGS sequence"/>
</dbReference>
<feature type="compositionally biased region" description="Basic and acidic residues" evidence="1">
    <location>
        <begin position="82"/>
        <end position="96"/>
    </location>
</feature>
<reference evidence="2" key="1">
    <citation type="submission" date="2020-06" db="EMBL/GenBank/DDBJ databases">
        <title>Draft genome of Bugula neritina, a colonial animal packing powerful symbionts and potential medicines.</title>
        <authorList>
            <person name="Rayko M."/>
        </authorList>
    </citation>
    <scope>NUCLEOTIDE SEQUENCE [LARGE SCALE GENOMIC DNA]</scope>
    <source>
        <strain evidence="2">Kwan_BN1</strain>
    </source>
</reference>
<accession>A0A7J7IX41</accession>
<evidence type="ECO:0000313" key="2">
    <source>
        <dbReference type="EMBL" id="KAF6018096.1"/>
    </source>
</evidence>